<keyword evidence="2" id="KW-1185">Reference proteome</keyword>
<name>A0A2M9CAV5_9FLAO</name>
<comment type="caution">
    <text evidence="1">The sequence shown here is derived from an EMBL/GenBank/DDBJ whole genome shotgun (WGS) entry which is preliminary data.</text>
</comment>
<evidence type="ECO:0000313" key="1">
    <source>
        <dbReference type="EMBL" id="PJJ67941.1"/>
    </source>
</evidence>
<protein>
    <submittedName>
        <fullName evidence="1">Uncharacterized protein</fullName>
    </submittedName>
</protein>
<gene>
    <name evidence="1" type="ORF">CLV73_1962</name>
</gene>
<proteinExistence type="predicted"/>
<dbReference type="AlphaFoldDB" id="A0A2M9CAV5"/>
<dbReference type="EMBL" id="PGFD01000001">
    <property type="protein sequence ID" value="PJJ67941.1"/>
    <property type="molecule type" value="Genomic_DNA"/>
</dbReference>
<sequence>MEKKHLFNELELENAEWVLGQAIKKLEKVGIDYKKL</sequence>
<dbReference type="Proteomes" id="UP000228740">
    <property type="component" value="Unassembled WGS sequence"/>
</dbReference>
<accession>A0A2M9CAV5</accession>
<evidence type="ECO:0000313" key="2">
    <source>
        <dbReference type="Proteomes" id="UP000228740"/>
    </source>
</evidence>
<organism evidence="1 2">
    <name type="scientific">Chryseobacterium geocarposphaerae</name>
    <dbReference type="NCBI Taxonomy" id="1416776"/>
    <lineage>
        <taxon>Bacteria</taxon>
        <taxon>Pseudomonadati</taxon>
        <taxon>Bacteroidota</taxon>
        <taxon>Flavobacteriia</taxon>
        <taxon>Flavobacteriales</taxon>
        <taxon>Weeksellaceae</taxon>
        <taxon>Chryseobacterium group</taxon>
        <taxon>Chryseobacterium</taxon>
    </lineage>
</organism>
<reference evidence="1 2" key="1">
    <citation type="submission" date="2017-11" db="EMBL/GenBank/DDBJ databases">
        <title>Genomic Encyclopedia of Archaeal and Bacterial Type Strains, Phase II (KMG-II): From Individual Species to Whole Genera.</title>
        <authorList>
            <person name="Goeker M."/>
        </authorList>
    </citation>
    <scope>NUCLEOTIDE SEQUENCE [LARGE SCALE GENOMIC DNA]</scope>
    <source>
        <strain evidence="1 2">DSM 27617</strain>
    </source>
</reference>